<dbReference type="Pfam" id="PF00383">
    <property type="entry name" value="dCMP_cyt_deam_1"/>
    <property type="match status" value="1"/>
</dbReference>
<dbReference type="GO" id="GO:0072527">
    <property type="term" value="P:pyrimidine-containing compound metabolic process"/>
    <property type="evidence" value="ECO:0007669"/>
    <property type="project" value="UniProtKB-ARBA"/>
</dbReference>
<feature type="domain" description="CMP/dCMP-type deaminase" evidence="15">
    <location>
        <begin position="29"/>
        <end position="164"/>
    </location>
</feature>
<sequence>MSPPTPETLSSTNPTHVSSTCKAHNLTPDEFATLSRRAAEAKQLAYCPYSRFRVGAAVLTADGSFVTGCNVENASYPVGTCAERVALGRAVAEGHAAKQEGGGGGFRALAVATDVTPPASPCGMCRQFIREFLELDAPIIMFDKNRDYVVLKLGELLPLSFGPDKLPPPGTPGAMG</sequence>
<dbReference type="OrthoDB" id="414540at2759"/>
<comment type="catalytic activity">
    <reaction evidence="9 13">
        <text>cytidine + H2O + H(+) = uridine + NH4(+)</text>
        <dbReference type="Rhea" id="RHEA:16069"/>
        <dbReference type="ChEBI" id="CHEBI:15377"/>
        <dbReference type="ChEBI" id="CHEBI:15378"/>
        <dbReference type="ChEBI" id="CHEBI:16704"/>
        <dbReference type="ChEBI" id="CHEBI:17562"/>
        <dbReference type="ChEBI" id="CHEBI:28938"/>
        <dbReference type="EC" id="3.5.4.5"/>
    </reaction>
</comment>
<dbReference type="GO" id="GO:0005829">
    <property type="term" value="C:cytosol"/>
    <property type="evidence" value="ECO:0007669"/>
    <property type="project" value="TreeGrafter"/>
</dbReference>
<evidence type="ECO:0000256" key="14">
    <source>
        <dbReference type="SAM" id="MobiDB-lite"/>
    </source>
</evidence>
<evidence type="ECO:0000256" key="9">
    <source>
        <dbReference type="ARBA" id="ARBA00049558"/>
    </source>
</evidence>
<comment type="catalytic activity">
    <reaction evidence="13">
        <text>2'-deoxycytidine + H2O + H(+) = 2'-deoxyuridine + NH4(+)</text>
        <dbReference type="Rhea" id="RHEA:13433"/>
        <dbReference type="ChEBI" id="CHEBI:15377"/>
        <dbReference type="ChEBI" id="CHEBI:15378"/>
        <dbReference type="ChEBI" id="CHEBI:15698"/>
        <dbReference type="ChEBI" id="CHEBI:16450"/>
        <dbReference type="ChEBI" id="CHEBI:28938"/>
        <dbReference type="EC" id="3.5.4.5"/>
    </reaction>
</comment>
<reference evidence="17" key="1">
    <citation type="journal article" date="2014" name="Genome Announc.">
        <title>Genome sequence and annotation of Acremonium chrysogenum, producer of the beta-lactam antibiotic cephalosporin C.</title>
        <authorList>
            <person name="Terfehr D."/>
            <person name="Dahlmann T.A."/>
            <person name="Specht T."/>
            <person name="Zadra I."/>
            <person name="Kuernsteiner H."/>
            <person name="Kueck U."/>
        </authorList>
    </citation>
    <scope>NUCLEOTIDE SEQUENCE [LARGE SCALE GENOMIC DNA]</scope>
    <source>
        <strain evidence="17">ATCC 11550 / CBS 779.69 / DSM 880 / IAM 14645 / JCM 23072 / IMI 49137</strain>
    </source>
</reference>
<dbReference type="EMBL" id="JPKY01000005">
    <property type="protein sequence ID" value="KFH48177.1"/>
    <property type="molecule type" value="Genomic_DNA"/>
</dbReference>
<evidence type="ECO:0000256" key="2">
    <source>
        <dbReference type="ARBA" id="ARBA00003949"/>
    </source>
</evidence>
<feature type="active site" description="Proton donor" evidence="10">
    <location>
        <position position="83"/>
    </location>
</feature>
<dbReference type="InterPro" id="IPR016192">
    <property type="entry name" value="APOBEC/CMP_deaminase_Zn-bd"/>
</dbReference>
<comment type="caution">
    <text evidence="16">The sequence shown here is derived from an EMBL/GenBank/DDBJ whole genome shotgun (WGS) entry which is preliminary data.</text>
</comment>
<gene>
    <name evidence="16" type="ORF">ACRE_010430</name>
</gene>
<keyword evidence="6 13" id="KW-0378">Hydrolase</keyword>
<dbReference type="EC" id="3.5.4.5" evidence="4 13"/>
<evidence type="ECO:0000256" key="13">
    <source>
        <dbReference type="RuleBase" id="RU364006"/>
    </source>
</evidence>
<feature type="binding site" evidence="12">
    <location>
        <position position="122"/>
    </location>
    <ligand>
        <name>Zn(2+)</name>
        <dbReference type="ChEBI" id="CHEBI:29105"/>
        <note>catalytic</note>
    </ligand>
</feature>
<comment type="similarity">
    <text evidence="3 13">Belongs to the cytidine and deoxycytidylate deaminase family.</text>
</comment>
<name>A0A086TFP5_HAPC1</name>
<dbReference type="InterPro" id="IPR002125">
    <property type="entry name" value="CMP_dCMP_dom"/>
</dbReference>
<evidence type="ECO:0000256" key="8">
    <source>
        <dbReference type="ARBA" id="ARBA00032005"/>
    </source>
</evidence>
<evidence type="ECO:0000313" key="16">
    <source>
        <dbReference type="EMBL" id="KFH48177.1"/>
    </source>
</evidence>
<dbReference type="STRING" id="857340.A0A086TFP5"/>
<dbReference type="InterPro" id="IPR016193">
    <property type="entry name" value="Cytidine_deaminase-like"/>
</dbReference>
<comment type="cofactor">
    <cofactor evidence="1 12 13">
        <name>Zn(2+)</name>
        <dbReference type="ChEBI" id="CHEBI:29105"/>
    </cofactor>
</comment>
<dbReference type="PANTHER" id="PTHR11644:SF2">
    <property type="entry name" value="CYTIDINE DEAMINASE"/>
    <property type="match status" value="1"/>
</dbReference>
<proteinExistence type="inferred from homology"/>
<evidence type="ECO:0000313" key="17">
    <source>
        <dbReference type="Proteomes" id="UP000029964"/>
    </source>
</evidence>
<evidence type="ECO:0000256" key="10">
    <source>
        <dbReference type="PIRSR" id="PIRSR606262-1"/>
    </source>
</evidence>
<dbReference type="GO" id="GO:0055086">
    <property type="term" value="P:nucleobase-containing small molecule metabolic process"/>
    <property type="evidence" value="ECO:0007669"/>
    <property type="project" value="UniProtKB-ARBA"/>
</dbReference>
<dbReference type="GO" id="GO:0008270">
    <property type="term" value="F:zinc ion binding"/>
    <property type="evidence" value="ECO:0007669"/>
    <property type="project" value="UniProtKB-UniRule"/>
</dbReference>
<evidence type="ECO:0000256" key="1">
    <source>
        <dbReference type="ARBA" id="ARBA00001947"/>
    </source>
</evidence>
<dbReference type="AlphaFoldDB" id="A0A086TFP5"/>
<dbReference type="Proteomes" id="UP000029964">
    <property type="component" value="Unassembled WGS sequence"/>
</dbReference>
<dbReference type="NCBIfam" id="TIGR01354">
    <property type="entry name" value="cyt_deam_tetra"/>
    <property type="match status" value="1"/>
</dbReference>
<feature type="region of interest" description="Disordered" evidence="14">
    <location>
        <begin position="1"/>
        <end position="21"/>
    </location>
</feature>
<evidence type="ECO:0000256" key="7">
    <source>
        <dbReference type="ARBA" id="ARBA00022833"/>
    </source>
</evidence>
<keyword evidence="17" id="KW-1185">Reference proteome</keyword>
<dbReference type="InterPro" id="IPR050202">
    <property type="entry name" value="Cyt/Deoxycyt_deaminase"/>
</dbReference>
<dbReference type="CDD" id="cd01283">
    <property type="entry name" value="cytidine_deaminase"/>
    <property type="match status" value="1"/>
</dbReference>
<dbReference type="PANTHER" id="PTHR11644">
    <property type="entry name" value="CYTIDINE DEAMINASE"/>
    <property type="match status" value="1"/>
</dbReference>
<evidence type="ECO:0000256" key="3">
    <source>
        <dbReference type="ARBA" id="ARBA00006576"/>
    </source>
</evidence>
<evidence type="ECO:0000256" key="4">
    <source>
        <dbReference type="ARBA" id="ARBA00012783"/>
    </source>
</evidence>
<feature type="binding site" evidence="11">
    <location>
        <begin position="70"/>
        <end position="76"/>
    </location>
    <ligand>
        <name>substrate</name>
    </ligand>
</feature>
<dbReference type="InterPro" id="IPR006262">
    <property type="entry name" value="Cyt_deam_tetra"/>
</dbReference>
<dbReference type="PROSITE" id="PS00903">
    <property type="entry name" value="CYT_DCMP_DEAMINASES_1"/>
    <property type="match status" value="1"/>
</dbReference>
<evidence type="ECO:0000259" key="15">
    <source>
        <dbReference type="PROSITE" id="PS51747"/>
    </source>
</evidence>
<protein>
    <recommendedName>
        <fullName evidence="4 13">Cytidine deaminase</fullName>
        <ecNumber evidence="4 13">3.5.4.5</ecNumber>
    </recommendedName>
    <alternativeName>
        <fullName evidence="8 13">Cytidine aminohydrolase</fullName>
    </alternativeName>
</protein>
<organism evidence="16 17">
    <name type="scientific">Hapsidospora chrysogenum (strain ATCC 11550 / CBS 779.69 / DSM 880 / IAM 14645 / JCM 23072 / IMI 49137)</name>
    <name type="common">Acremonium chrysogenum</name>
    <dbReference type="NCBI Taxonomy" id="857340"/>
    <lineage>
        <taxon>Eukaryota</taxon>
        <taxon>Fungi</taxon>
        <taxon>Dikarya</taxon>
        <taxon>Ascomycota</taxon>
        <taxon>Pezizomycotina</taxon>
        <taxon>Sordariomycetes</taxon>
        <taxon>Hypocreomycetidae</taxon>
        <taxon>Hypocreales</taxon>
        <taxon>Bionectriaceae</taxon>
        <taxon>Hapsidospora</taxon>
    </lineage>
</organism>
<dbReference type="HOGENOM" id="CLU_097262_2_2_1"/>
<dbReference type="GO" id="GO:0004126">
    <property type="term" value="F:cytidine deaminase activity"/>
    <property type="evidence" value="ECO:0007669"/>
    <property type="project" value="UniProtKB-UniRule"/>
</dbReference>
<evidence type="ECO:0000256" key="12">
    <source>
        <dbReference type="PIRSR" id="PIRSR606262-3"/>
    </source>
</evidence>
<evidence type="ECO:0000256" key="11">
    <source>
        <dbReference type="PIRSR" id="PIRSR606262-2"/>
    </source>
</evidence>
<comment type="function">
    <text evidence="2 13">This enzyme scavenges exogenous and endogenous cytidine and 2'-deoxycytidine for UMP synthesis.</text>
</comment>
<accession>A0A086TFP5</accession>
<feature type="binding site" evidence="12">
    <location>
        <position position="125"/>
    </location>
    <ligand>
        <name>Zn(2+)</name>
        <dbReference type="ChEBI" id="CHEBI:29105"/>
        <note>catalytic</note>
    </ligand>
</feature>
<dbReference type="PROSITE" id="PS51747">
    <property type="entry name" value="CYT_DCMP_DEAMINASES_2"/>
    <property type="match status" value="1"/>
</dbReference>
<feature type="compositionally biased region" description="Polar residues" evidence="14">
    <location>
        <begin position="7"/>
        <end position="21"/>
    </location>
</feature>
<dbReference type="FunFam" id="3.40.140.10:FF:000008">
    <property type="entry name" value="Cytidine deaminase"/>
    <property type="match status" value="1"/>
</dbReference>
<dbReference type="Gene3D" id="3.40.140.10">
    <property type="entry name" value="Cytidine Deaminase, domain 2"/>
    <property type="match status" value="1"/>
</dbReference>
<dbReference type="NCBIfam" id="NF004064">
    <property type="entry name" value="PRK05578.1"/>
    <property type="match status" value="1"/>
</dbReference>
<keyword evidence="7 12" id="KW-0862">Zinc</keyword>
<evidence type="ECO:0000256" key="5">
    <source>
        <dbReference type="ARBA" id="ARBA00022723"/>
    </source>
</evidence>
<evidence type="ECO:0000256" key="6">
    <source>
        <dbReference type="ARBA" id="ARBA00022801"/>
    </source>
</evidence>
<dbReference type="SUPFAM" id="SSF53927">
    <property type="entry name" value="Cytidine deaminase-like"/>
    <property type="match status" value="1"/>
</dbReference>
<feature type="binding site" evidence="12">
    <location>
        <position position="81"/>
    </location>
    <ligand>
        <name>Zn(2+)</name>
        <dbReference type="ChEBI" id="CHEBI:29105"/>
        <note>catalytic</note>
    </ligand>
</feature>
<keyword evidence="5 12" id="KW-0479">Metal-binding</keyword>
<dbReference type="GO" id="GO:0042802">
    <property type="term" value="F:identical protein binding"/>
    <property type="evidence" value="ECO:0007669"/>
    <property type="project" value="UniProtKB-ARBA"/>
</dbReference>